<dbReference type="Gene3D" id="3.90.1210.10">
    <property type="entry name" value="Antifreeze-like/N-acetylneuraminic acid synthase C-terminal domain"/>
    <property type="match status" value="1"/>
</dbReference>
<feature type="domain" description="SAF" evidence="1">
    <location>
        <begin position="47"/>
        <end position="109"/>
    </location>
</feature>
<organism evidence="2 3">
    <name type="scientific">Brachybacterium endophyticum</name>
    <dbReference type="NCBI Taxonomy" id="2182385"/>
    <lineage>
        <taxon>Bacteria</taxon>
        <taxon>Bacillati</taxon>
        <taxon>Actinomycetota</taxon>
        <taxon>Actinomycetes</taxon>
        <taxon>Micrococcales</taxon>
        <taxon>Dermabacteraceae</taxon>
        <taxon>Brachybacterium</taxon>
    </lineage>
</organism>
<dbReference type="SMART" id="SM00858">
    <property type="entry name" value="SAF"/>
    <property type="match status" value="1"/>
</dbReference>
<evidence type="ECO:0000259" key="1">
    <source>
        <dbReference type="SMART" id="SM00858"/>
    </source>
</evidence>
<dbReference type="Pfam" id="PF08666">
    <property type="entry name" value="SAF"/>
    <property type="match status" value="1"/>
</dbReference>
<dbReference type="EMBL" id="QFKX01000002">
    <property type="protein sequence ID" value="PWH06950.1"/>
    <property type="molecule type" value="Genomic_DNA"/>
</dbReference>
<accession>A0A2U2RM52</accession>
<dbReference type="AlphaFoldDB" id="A0A2U2RM52"/>
<gene>
    <name evidence="2" type="ORF">DEO23_08640</name>
</gene>
<sequence>MLRRLHASLPHWHRAVRRRRRLLSVLLAAVMIALLAPGLLPASAHTRSVVVAARDLDAGTVLDSQDLRSVEVSEALAPEDSTSTTEDLKGMRLSTALGKGTVLAPGRLRADSEAPDLTGLAVIAVPVEPALVPRLGIGDSLALITSTEAPGRTRRIDATVVEVPESSAGSRALGGTPQVGGQDVLVAIDTDETGDVAQAVREGWLQSALVF</sequence>
<comment type="caution">
    <text evidence="2">The sequence shown here is derived from an EMBL/GenBank/DDBJ whole genome shotgun (WGS) entry which is preliminary data.</text>
</comment>
<proteinExistence type="predicted"/>
<protein>
    <recommendedName>
        <fullName evidence="1">SAF domain-containing protein</fullName>
    </recommendedName>
</protein>
<dbReference type="Proteomes" id="UP000245590">
    <property type="component" value="Unassembled WGS sequence"/>
</dbReference>
<name>A0A2U2RM52_9MICO</name>
<dbReference type="OrthoDB" id="4794176at2"/>
<dbReference type="InterPro" id="IPR013974">
    <property type="entry name" value="SAF"/>
</dbReference>
<reference evidence="2 3" key="1">
    <citation type="submission" date="2018-05" db="EMBL/GenBank/DDBJ databases">
        <title>Brachybacterium sp. M1HQ-2T, whole genome shotgun sequence.</title>
        <authorList>
            <person name="Tuo L."/>
        </authorList>
    </citation>
    <scope>NUCLEOTIDE SEQUENCE [LARGE SCALE GENOMIC DNA]</scope>
    <source>
        <strain evidence="2 3">M1HQ-2</strain>
    </source>
</reference>
<dbReference type="CDD" id="cd11614">
    <property type="entry name" value="SAF_CpaB_FlgA_like"/>
    <property type="match status" value="1"/>
</dbReference>
<evidence type="ECO:0000313" key="2">
    <source>
        <dbReference type="EMBL" id="PWH06950.1"/>
    </source>
</evidence>
<keyword evidence="3" id="KW-1185">Reference proteome</keyword>
<dbReference type="RefSeq" id="WP_109275547.1">
    <property type="nucleotide sequence ID" value="NZ_QFKX01000002.1"/>
</dbReference>
<evidence type="ECO:0000313" key="3">
    <source>
        <dbReference type="Proteomes" id="UP000245590"/>
    </source>
</evidence>